<proteinExistence type="predicted"/>
<protein>
    <submittedName>
        <fullName evidence="1">Uncharacterized protein</fullName>
    </submittedName>
</protein>
<dbReference type="Proteomes" id="UP000186955">
    <property type="component" value="Unassembled WGS sequence"/>
</dbReference>
<dbReference type="EMBL" id="MNBE01000682">
    <property type="protein sequence ID" value="OKO98035.1"/>
    <property type="molecule type" value="Genomic_DNA"/>
</dbReference>
<accession>A0A1Q5TCT3</accession>
<keyword evidence="2" id="KW-1185">Reference proteome</keyword>
<evidence type="ECO:0000313" key="1">
    <source>
        <dbReference type="EMBL" id="OKO98035.1"/>
    </source>
</evidence>
<sequence>MDHVEFMKAHELIPPGAPINTGLVEPKEWEGTGLFVKPDSSMYFRDCGNTVPRE</sequence>
<name>A0A1Q5TCT3_9EURO</name>
<organism evidence="1 2">
    <name type="scientific">Penicillium subrubescens</name>
    <dbReference type="NCBI Taxonomy" id="1316194"/>
    <lineage>
        <taxon>Eukaryota</taxon>
        <taxon>Fungi</taxon>
        <taxon>Dikarya</taxon>
        <taxon>Ascomycota</taxon>
        <taxon>Pezizomycotina</taxon>
        <taxon>Eurotiomycetes</taxon>
        <taxon>Eurotiomycetidae</taxon>
        <taxon>Eurotiales</taxon>
        <taxon>Aspergillaceae</taxon>
        <taxon>Penicillium</taxon>
    </lineage>
</organism>
<reference evidence="1 2" key="1">
    <citation type="submission" date="2016-10" db="EMBL/GenBank/DDBJ databases">
        <title>Genome sequence of the ascomycete fungus Penicillium subrubescens.</title>
        <authorList>
            <person name="De Vries R.P."/>
            <person name="Peng M."/>
            <person name="Dilokpimol A."/>
            <person name="Hilden K."/>
            <person name="Makela M.R."/>
            <person name="Grigoriev I."/>
            <person name="Riley R."/>
            <person name="Granchi Z."/>
        </authorList>
    </citation>
    <scope>NUCLEOTIDE SEQUENCE [LARGE SCALE GENOMIC DNA]</scope>
    <source>
        <strain evidence="1 2">CBS 132785</strain>
    </source>
</reference>
<comment type="caution">
    <text evidence="1">The sequence shown here is derived from an EMBL/GenBank/DDBJ whole genome shotgun (WGS) entry which is preliminary data.</text>
</comment>
<gene>
    <name evidence="1" type="ORF">PENSUB_9615</name>
</gene>
<dbReference type="AlphaFoldDB" id="A0A1Q5TCT3"/>
<evidence type="ECO:0000313" key="2">
    <source>
        <dbReference type="Proteomes" id="UP000186955"/>
    </source>
</evidence>